<dbReference type="AlphaFoldDB" id="A0A6S6U9M6"/>
<dbReference type="EMBL" id="CACVAR010000376">
    <property type="protein sequence ID" value="CAA6824778.1"/>
    <property type="molecule type" value="Genomic_DNA"/>
</dbReference>
<evidence type="ECO:0008006" key="2">
    <source>
        <dbReference type="Google" id="ProtNLM"/>
    </source>
</evidence>
<proteinExistence type="predicted"/>
<organism evidence="1">
    <name type="scientific">uncultured Sulfurovum sp</name>
    <dbReference type="NCBI Taxonomy" id="269237"/>
    <lineage>
        <taxon>Bacteria</taxon>
        <taxon>Pseudomonadati</taxon>
        <taxon>Campylobacterota</taxon>
        <taxon>Epsilonproteobacteria</taxon>
        <taxon>Campylobacterales</taxon>
        <taxon>Sulfurovaceae</taxon>
        <taxon>Sulfurovum</taxon>
        <taxon>environmental samples</taxon>
    </lineage>
</organism>
<sequence length="123" mass="13878">MQIFGHDWIESRSFYSISSEEEIKATPSNSLLQLQLLKKSLALAKHCQENGLQYVLEIESIEEAMFANLLGATYVLCEKELAKELMPIAQHYLFDTQILAVIEKSEIEEMAKAGVDGVLLRDS</sequence>
<protein>
    <recommendedName>
        <fullName evidence="2">Indole-3-glycerol-phosphate synthase</fullName>
    </recommendedName>
</protein>
<evidence type="ECO:0000313" key="1">
    <source>
        <dbReference type="EMBL" id="CAA6824778.1"/>
    </source>
</evidence>
<gene>
    <name evidence="1" type="ORF">HELGO_WM60723</name>
</gene>
<reference evidence="1" key="1">
    <citation type="submission" date="2020-01" db="EMBL/GenBank/DDBJ databases">
        <authorList>
            <person name="Meier V. D."/>
            <person name="Meier V D."/>
        </authorList>
    </citation>
    <scope>NUCLEOTIDE SEQUENCE</scope>
    <source>
        <strain evidence="1">HLG_WM_MAG_03</strain>
    </source>
</reference>
<name>A0A6S6U9M6_9BACT</name>
<accession>A0A6S6U9M6</accession>